<name>A0A0A9G666_ARUDO</name>
<accession>A0A0A9G666</accession>
<proteinExistence type="predicted"/>
<organism evidence="1">
    <name type="scientific">Arundo donax</name>
    <name type="common">Giant reed</name>
    <name type="synonym">Donax arundinaceus</name>
    <dbReference type="NCBI Taxonomy" id="35708"/>
    <lineage>
        <taxon>Eukaryota</taxon>
        <taxon>Viridiplantae</taxon>
        <taxon>Streptophyta</taxon>
        <taxon>Embryophyta</taxon>
        <taxon>Tracheophyta</taxon>
        <taxon>Spermatophyta</taxon>
        <taxon>Magnoliopsida</taxon>
        <taxon>Liliopsida</taxon>
        <taxon>Poales</taxon>
        <taxon>Poaceae</taxon>
        <taxon>PACMAD clade</taxon>
        <taxon>Arundinoideae</taxon>
        <taxon>Arundineae</taxon>
        <taxon>Arundo</taxon>
    </lineage>
</organism>
<evidence type="ECO:0000313" key="1">
    <source>
        <dbReference type="EMBL" id="JAE16123.1"/>
    </source>
</evidence>
<reference evidence="1" key="2">
    <citation type="journal article" date="2015" name="Data Brief">
        <title>Shoot transcriptome of the giant reed, Arundo donax.</title>
        <authorList>
            <person name="Barrero R.A."/>
            <person name="Guerrero F.D."/>
            <person name="Moolhuijzen P."/>
            <person name="Goolsby J.A."/>
            <person name="Tidwell J."/>
            <person name="Bellgard S.E."/>
            <person name="Bellgard M.I."/>
        </authorList>
    </citation>
    <scope>NUCLEOTIDE SEQUENCE</scope>
    <source>
        <tissue evidence="1">Shoot tissue taken approximately 20 cm above the soil surface</tissue>
    </source>
</reference>
<dbReference type="AlphaFoldDB" id="A0A0A9G666"/>
<protein>
    <submittedName>
        <fullName evidence="1">Uncharacterized protein</fullName>
    </submittedName>
</protein>
<dbReference type="EMBL" id="GBRH01181773">
    <property type="protein sequence ID" value="JAE16123.1"/>
    <property type="molecule type" value="Transcribed_RNA"/>
</dbReference>
<reference evidence="1" key="1">
    <citation type="submission" date="2014-09" db="EMBL/GenBank/DDBJ databases">
        <authorList>
            <person name="Magalhaes I.L.F."/>
            <person name="Oliveira U."/>
            <person name="Santos F.R."/>
            <person name="Vidigal T.H.D.A."/>
            <person name="Brescovit A.D."/>
            <person name="Santos A.J."/>
        </authorList>
    </citation>
    <scope>NUCLEOTIDE SEQUENCE</scope>
    <source>
        <tissue evidence="1">Shoot tissue taken approximately 20 cm above the soil surface</tissue>
    </source>
</reference>
<sequence length="42" mass="5015">MDADPWLLVKIMPYYSSVFHLEIYSSLQSLYSHRNSLPNQRN</sequence>